<feature type="compositionally biased region" description="Low complexity" evidence="1">
    <location>
        <begin position="389"/>
        <end position="411"/>
    </location>
</feature>
<accession>A7IPJ4</accession>
<dbReference type="AlphaFoldDB" id="A7IPJ4"/>
<dbReference type="STRING" id="78245.Xaut_4721"/>
<evidence type="ECO:0000256" key="1">
    <source>
        <dbReference type="SAM" id="MobiDB-lite"/>
    </source>
</evidence>
<dbReference type="Pfam" id="PF11064">
    <property type="entry name" value="DUF2865"/>
    <property type="match status" value="1"/>
</dbReference>
<dbReference type="eggNOG" id="ENOG5032SCW">
    <property type="taxonomic scope" value="Bacteria"/>
</dbReference>
<feature type="compositionally biased region" description="Low complexity" evidence="1">
    <location>
        <begin position="349"/>
        <end position="372"/>
    </location>
</feature>
<dbReference type="KEGG" id="xau:Xaut_4721"/>
<gene>
    <name evidence="2" type="ordered locus">Xaut_4721</name>
</gene>
<organism evidence="2 3">
    <name type="scientific">Xanthobacter autotrophicus (strain ATCC BAA-1158 / Py2)</name>
    <dbReference type="NCBI Taxonomy" id="78245"/>
    <lineage>
        <taxon>Bacteria</taxon>
        <taxon>Pseudomonadati</taxon>
        <taxon>Pseudomonadota</taxon>
        <taxon>Alphaproteobacteria</taxon>
        <taxon>Hyphomicrobiales</taxon>
        <taxon>Xanthobacteraceae</taxon>
        <taxon>Xanthobacter</taxon>
    </lineage>
</organism>
<sequence>MGGKARVEKVRMGSERGMGVGGNLRHVARKIVFGLLLAGAAAGSASQALAQAGSPACTQLESSLMSLDRGANGAAAQQQQAAKLRSDLDRLTSQARGMGCDAPRGFFIFQGPPRPPQCDQIDDQVSRIRSQLAGVERGGSDQSGQRRALILALAQNNCGPQYTAAVQAARRPSEPQKPRNFFEAIFGTPQSAQEEESAPDLATIPLDQPKQYSSRTVCVRTCDGYFFPMANSTNSSRYAQDDQLCKRLCPGSDAQLFTYSGDIKSAVSISGQSYMSLPNALRYRKELVSSCTCKPAGQSWAQALAGLEDETTLRKGDILVTEEQAREMSQPKFNDPASNAKGKNAQRQPVADPVAEAGGPVAATAAAPLAPASEQPGQRKVRIIPLPRSQNAQNQQNTQGAGQSAGQGTAQ</sequence>
<name>A7IPJ4_XANP2</name>
<reference evidence="2 3" key="1">
    <citation type="submission" date="2007-07" db="EMBL/GenBank/DDBJ databases">
        <title>Complete sequence of chromosome of Xanthobacter autotrophicus Py2.</title>
        <authorList>
            <consortium name="US DOE Joint Genome Institute"/>
            <person name="Copeland A."/>
            <person name="Lucas S."/>
            <person name="Lapidus A."/>
            <person name="Barry K."/>
            <person name="Glavina del Rio T."/>
            <person name="Hammon N."/>
            <person name="Israni S."/>
            <person name="Dalin E."/>
            <person name="Tice H."/>
            <person name="Pitluck S."/>
            <person name="Sims D."/>
            <person name="Brettin T."/>
            <person name="Bruce D."/>
            <person name="Detter J.C."/>
            <person name="Han C."/>
            <person name="Tapia R."/>
            <person name="Brainard J."/>
            <person name="Schmutz J."/>
            <person name="Larimer F."/>
            <person name="Land M."/>
            <person name="Hauser L."/>
            <person name="Kyrpides N."/>
            <person name="Kim E."/>
            <person name="Ensigns S.A."/>
            <person name="Richardson P."/>
        </authorList>
    </citation>
    <scope>NUCLEOTIDE SEQUENCE [LARGE SCALE GENOMIC DNA]</scope>
    <source>
        <strain evidence="3">ATCC BAA-1158 / Py2</strain>
    </source>
</reference>
<protein>
    <recommendedName>
        <fullName evidence="4">DUF2865 domain-containing protein</fullName>
    </recommendedName>
</protein>
<dbReference type="HOGENOM" id="CLU_747692_0_0_5"/>
<evidence type="ECO:0008006" key="4">
    <source>
        <dbReference type="Google" id="ProtNLM"/>
    </source>
</evidence>
<dbReference type="PhylomeDB" id="A7IPJ4"/>
<dbReference type="EMBL" id="CP000781">
    <property type="protein sequence ID" value="ABS69940.1"/>
    <property type="molecule type" value="Genomic_DNA"/>
</dbReference>
<feature type="region of interest" description="Disordered" evidence="1">
    <location>
        <begin position="324"/>
        <end position="411"/>
    </location>
</feature>
<proteinExistence type="predicted"/>
<evidence type="ECO:0000313" key="3">
    <source>
        <dbReference type="Proteomes" id="UP000002417"/>
    </source>
</evidence>
<keyword evidence="3" id="KW-1185">Reference proteome</keyword>
<evidence type="ECO:0000313" key="2">
    <source>
        <dbReference type="EMBL" id="ABS69940.1"/>
    </source>
</evidence>
<dbReference type="Proteomes" id="UP000002417">
    <property type="component" value="Chromosome"/>
</dbReference>
<dbReference type="InterPro" id="IPR021293">
    <property type="entry name" value="DUF2865"/>
</dbReference>